<comment type="caution">
    <text evidence="2">The sequence shown here is derived from an EMBL/GenBank/DDBJ whole genome shotgun (WGS) entry which is preliminary data.</text>
</comment>
<evidence type="ECO:0000313" key="3">
    <source>
        <dbReference type="Proteomes" id="UP000257109"/>
    </source>
</evidence>
<evidence type="ECO:0000256" key="1">
    <source>
        <dbReference type="SAM" id="MobiDB-lite"/>
    </source>
</evidence>
<dbReference type="Proteomes" id="UP000257109">
    <property type="component" value="Unassembled WGS sequence"/>
</dbReference>
<dbReference type="PANTHER" id="PTHR35046:SF9">
    <property type="entry name" value="RNA-DIRECTED DNA POLYMERASE"/>
    <property type="match status" value="1"/>
</dbReference>
<name>A0A371HKR3_MUCPR</name>
<organism evidence="2 3">
    <name type="scientific">Mucuna pruriens</name>
    <name type="common">Velvet bean</name>
    <name type="synonym">Dolichos pruriens</name>
    <dbReference type="NCBI Taxonomy" id="157652"/>
    <lineage>
        <taxon>Eukaryota</taxon>
        <taxon>Viridiplantae</taxon>
        <taxon>Streptophyta</taxon>
        <taxon>Embryophyta</taxon>
        <taxon>Tracheophyta</taxon>
        <taxon>Spermatophyta</taxon>
        <taxon>Magnoliopsida</taxon>
        <taxon>eudicotyledons</taxon>
        <taxon>Gunneridae</taxon>
        <taxon>Pentapetalae</taxon>
        <taxon>rosids</taxon>
        <taxon>fabids</taxon>
        <taxon>Fabales</taxon>
        <taxon>Fabaceae</taxon>
        <taxon>Papilionoideae</taxon>
        <taxon>50 kb inversion clade</taxon>
        <taxon>NPAAA clade</taxon>
        <taxon>indigoferoid/millettioid clade</taxon>
        <taxon>Phaseoleae</taxon>
        <taxon>Mucuna</taxon>
    </lineage>
</organism>
<feature type="non-terminal residue" evidence="2">
    <location>
        <position position="1"/>
    </location>
</feature>
<evidence type="ECO:0000313" key="2">
    <source>
        <dbReference type="EMBL" id="RDY03324.1"/>
    </source>
</evidence>
<dbReference type="OrthoDB" id="1747743at2759"/>
<feature type="compositionally biased region" description="Basic and acidic residues" evidence="1">
    <location>
        <begin position="10"/>
        <end position="22"/>
    </location>
</feature>
<dbReference type="AlphaFoldDB" id="A0A371HKR3"/>
<proteinExistence type="predicted"/>
<feature type="region of interest" description="Disordered" evidence="1">
    <location>
        <begin position="10"/>
        <end position="43"/>
    </location>
</feature>
<gene>
    <name evidence="2" type="ORF">CR513_13105</name>
</gene>
<keyword evidence="3" id="KW-1185">Reference proteome</keyword>
<dbReference type="PANTHER" id="PTHR35046">
    <property type="entry name" value="ZINC KNUCKLE (CCHC-TYPE) FAMILY PROTEIN"/>
    <property type="match status" value="1"/>
</dbReference>
<reference evidence="2" key="1">
    <citation type="submission" date="2018-05" db="EMBL/GenBank/DDBJ databases">
        <title>Draft genome of Mucuna pruriens seed.</title>
        <authorList>
            <person name="Nnadi N.E."/>
            <person name="Vos R."/>
            <person name="Hasami M.H."/>
            <person name="Devisetty U.K."/>
            <person name="Aguiy J.C."/>
        </authorList>
    </citation>
    <scope>NUCLEOTIDE SEQUENCE [LARGE SCALE GENOMIC DNA]</scope>
    <source>
        <strain evidence="2">JCA_2017</strain>
    </source>
</reference>
<feature type="compositionally biased region" description="Polar residues" evidence="1">
    <location>
        <begin position="23"/>
        <end position="43"/>
    </location>
</feature>
<dbReference type="EMBL" id="QJKJ01002330">
    <property type="protein sequence ID" value="RDY03324.1"/>
    <property type="molecule type" value="Genomic_DNA"/>
</dbReference>
<protein>
    <submittedName>
        <fullName evidence="2">Uncharacterized protein</fullName>
    </submittedName>
</protein>
<sequence length="169" mass="18862">MLVLVVGREKRGNEKARMEKSSNRGSDSSLGQKETTSTRTPMAPRTSNIKWFKFLGKEHIAFQCPNKRVMIVKDDGEIKSESSIEELSSFSNAEVMVSYLGKLVLYDPRLGELCDETSSTQLYAPKAIERGELLVEKEVEVTFTLGGYEDKVVCDVVPMEATHLLLGKP</sequence>
<accession>A0A371HKR3</accession>